<dbReference type="GO" id="GO:0004197">
    <property type="term" value="F:cysteine-type endopeptidase activity"/>
    <property type="evidence" value="ECO:0007669"/>
    <property type="project" value="InterPro"/>
</dbReference>
<keyword evidence="5" id="KW-0788">Thiol protease</keyword>
<accession>A0A8R1XG91</accession>
<dbReference type="InterPro" id="IPR000169">
    <property type="entry name" value="Pept_cys_AS"/>
</dbReference>
<feature type="signal peptide" evidence="8">
    <location>
        <begin position="1"/>
        <end position="22"/>
    </location>
</feature>
<dbReference type="KEGG" id="api:100144780"/>
<dbReference type="AlphaFoldDB" id="A0A8R1XG91"/>
<dbReference type="PROSITE" id="PS00139">
    <property type="entry name" value="THIOL_PROTEASE_CYS"/>
    <property type="match status" value="1"/>
</dbReference>
<evidence type="ECO:0000256" key="2">
    <source>
        <dbReference type="ARBA" id="ARBA00022670"/>
    </source>
</evidence>
<dbReference type="RefSeq" id="NP_001119612.2">
    <property type="nucleotide sequence ID" value="NM_001126140.2"/>
</dbReference>
<reference evidence="10" key="2">
    <citation type="submission" date="2022-06" db="UniProtKB">
        <authorList>
            <consortium name="EnsemblMetazoa"/>
        </authorList>
    </citation>
    <scope>IDENTIFICATION</scope>
</reference>
<proteinExistence type="inferred from homology"/>
<organism evidence="10 11">
    <name type="scientific">Acyrthosiphon pisum</name>
    <name type="common">Pea aphid</name>
    <dbReference type="NCBI Taxonomy" id="7029"/>
    <lineage>
        <taxon>Eukaryota</taxon>
        <taxon>Metazoa</taxon>
        <taxon>Ecdysozoa</taxon>
        <taxon>Arthropoda</taxon>
        <taxon>Hexapoda</taxon>
        <taxon>Insecta</taxon>
        <taxon>Pterygota</taxon>
        <taxon>Neoptera</taxon>
        <taxon>Paraneoptera</taxon>
        <taxon>Hemiptera</taxon>
        <taxon>Sternorrhyncha</taxon>
        <taxon>Aphidomorpha</taxon>
        <taxon>Aphidoidea</taxon>
        <taxon>Aphididae</taxon>
        <taxon>Macrosiphini</taxon>
        <taxon>Acyrthosiphon</taxon>
    </lineage>
</organism>
<feature type="domain" description="Peptidase C1A papain C-terminal" evidence="9">
    <location>
        <begin position="90"/>
        <end position="338"/>
    </location>
</feature>
<dbReference type="CDD" id="cd02620">
    <property type="entry name" value="Peptidase_C1A_CathepsinB"/>
    <property type="match status" value="1"/>
</dbReference>
<dbReference type="Pfam" id="PF08127">
    <property type="entry name" value="Propeptide_C1"/>
    <property type="match status" value="1"/>
</dbReference>
<dbReference type="PRINTS" id="PR00705">
    <property type="entry name" value="PAPAIN"/>
</dbReference>
<dbReference type="Pfam" id="PF00112">
    <property type="entry name" value="Peptidase_C1"/>
    <property type="match status" value="1"/>
</dbReference>
<sequence length="342" mass="38942">MGARMWISSSVILLLGVCVTEQAYFLEEDFIDSINEKAKTWKAGINFDPNTPKEYIVKLLGSKGVQVPHKLNLKMYKTDDEAYVNLFGRIPKKFDARKEWRRCITIGQVRDQGNCGSCWALATSSAFADRLCIATNYEFNELLSAEELTFCCHLCGFACHGGYPIKAWSYFRRHGIVTGGDYQSGEGCAPYRVPPCFSEEDGNNTCRGQPMEKHHRCTRMCYGDQEIDYDDDHRFTRDYYYLTYASIQKDVMTYGPIEASMEVYDDFPSYKSGVYEKSENATYLGGHAVKLIGWGEEDGVPYWLMVNSWSEMWGDKGLFKIRRGTNECSVDNSMTAGVPVVY</sequence>
<dbReference type="CTD" id="100144780"/>
<evidence type="ECO:0000256" key="5">
    <source>
        <dbReference type="ARBA" id="ARBA00022807"/>
    </source>
</evidence>
<evidence type="ECO:0000256" key="4">
    <source>
        <dbReference type="ARBA" id="ARBA00022801"/>
    </source>
</evidence>
<evidence type="ECO:0000259" key="9">
    <source>
        <dbReference type="SMART" id="SM00645"/>
    </source>
</evidence>
<evidence type="ECO:0000256" key="1">
    <source>
        <dbReference type="ARBA" id="ARBA00008455"/>
    </source>
</evidence>
<dbReference type="SUPFAM" id="SSF54001">
    <property type="entry name" value="Cysteine proteinases"/>
    <property type="match status" value="1"/>
</dbReference>
<dbReference type="InterPro" id="IPR013128">
    <property type="entry name" value="Peptidase_C1A"/>
</dbReference>
<dbReference type="GO" id="GO:0006508">
    <property type="term" value="P:proteolysis"/>
    <property type="evidence" value="ECO:0007669"/>
    <property type="project" value="UniProtKB-KW"/>
</dbReference>
<evidence type="ECO:0000313" key="11">
    <source>
        <dbReference type="Proteomes" id="UP000007819"/>
    </source>
</evidence>
<keyword evidence="2" id="KW-0645">Protease</keyword>
<dbReference type="InterPro" id="IPR000668">
    <property type="entry name" value="Peptidase_C1A_C"/>
</dbReference>
<evidence type="ECO:0000313" key="10">
    <source>
        <dbReference type="EnsemblMetazoa" id="NP_001119612.2"/>
    </source>
</evidence>
<dbReference type="InterPro" id="IPR025660">
    <property type="entry name" value="Pept_his_AS"/>
</dbReference>
<dbReference type="PROSITE" id="PS00639">
    <property type="entry name" value="THIOL_PROTEASE_HIS"/>
    <property type="match status" value="1"/>
</dbReference>
<comment type="similarity">
    <text evidence="1">Belongs to the peptidase C1 family.</text>
</comment>
<dbReference type="Proteomes" id="UP000007819">
    <property type="component" value="Chromosome X"/>
</dbReference>
<keyword evidence="11" id="KW-1185">Reference proteome</keyword>
<dbReference type="Gene3D" id="3.90.70.10">
    <property type="entry name" value="Cysteine proteinases"/>
    <property type="match status" value="1"/>
</dbReference>
<dbReference type="SMART" id="SM00645">
    <property type="entry name" value="Pept_C1"/>
    <property type="match status" value="1"/>
</dbReference>
<evidence type="ECO:0000256" key="3">
    <source>
        <dbReference type="ARBA" id="ARBA00022729"/>
    </source>
</evidence>
<keyword evidence="4" id="KW-0378">Hydrolase</keyword>
<protein>
    <recommendedName>
        <fullName evidence="9">Peptidase C1A papain C-terminal domain-containing protein</fullName>
    </recommendedName>
</protein>
<dbReference type="GeneID" id="100144780"/>
<feature type="chain" id="PRO_5035749132" description="Peptidase C1A papain C-terminal domain-containing protein" evidence="8">
    <location>
        <begin position="23"/>
        <end position="342"/>
    </location>
</feature>
<dbReference type="OrthoDB" id="640249at2759"/>
<reference evidence="11" key="1">
    <citation type="submission" date="2010-06" db="EMBL/GenBank/DDBJ databases">
        <authorList>
            <person name="Jiang H."/>
            <person name="Abraham K."/>
            <person name="Ali S."/>
            <person name="Alsbrooks S.L."/>
            <person name="Anim B.N."/>
            <person name="Anosike U.S."/>
            <person name="Attaway T."/>
            <person name="Bandaranaike D.P."/>
            <person name="Battles P.K."/>
            <person name="Bell S.N."/>
            <person name="Bell A.V."/>
            <person name="Beltran B."/>
            <person name="Bickham C."/>
            <person name="Bustamante Y."/>
            <person name="Caleb T."/>
            <person name="Canada A."/>
            <person name="Cardenas V."/>
            <person name="Carter K."/>
            <person name="Chacko J."/>
            <person name="Chandrabose M.N."/>
            <person name="Chavez D."/>
            <person name="Chavez A."/>
            <person name="Chen L."/>
            <person name="Chu H.-S."/>
            <person name="Claassen K.J."/>
            <person name="Cockrell R."/>
            <person name="Collins M."/>
            <person name="Cooper J.A."/>
            <person name="Cree A."/>
            <person name="Curry S.M."/>
            <person name="Da Y."/>
            <person name="Dao M.D."/>
            <person name="Das B."/>
            <person name="Davila M.-L."/>
            <person name="Davy-Carroll L."/>
            <person name="Denson S."/>
            <person name="Dinh H."/>
            <person name="Ebong V.E."/>
            <person name="Edwards J.R."/>
            <person name="Egan A."/>
            <person name="El-Daye J."/>
            <person name="Escobedo L."/>
            <person name="Fernandez S."/>
            <person name="Fernando P.R."/>
            <person name="Flagg N."/>
            <person name="Forbes L.D."/>
            <person name="Fowler R.G."/>
            <person name="Fu Q."/>
            <person name="Gabisi R.A."/>
            <person name="Ganer J."/>
            <person name="Garbino Pronczuk A."/>
            <person name="Garcia R.M."/>
            <person name="Garner T."/>
            <person name="Garrett T.E."/>
            <person name="Gonzalez D.A."/>
            <person name="Hamid H."/>
            <person name="Hawkins E.S."/>
            <person name="Hirani K."/>
            <person name="Hogues M.E."/>
            <person name="Hollins B."/>
            <person name="Hsiao C.-H."/>
            <person name="Jabil R."/>
            <person name="James M.L."/>
            <person name="Jhangiani S.N."/>
            <person name="Johnson B."/>
            <person name="Johnson Q."/>
            <person name="Joshi V."/>
            <person name="Kalu J.B."/>
            <person name="Kam C."/>
            <person name="Kashfia A."/>
            <person name="Keebler J."/>
            <person name="Kisamo H."/>
            <person name="Kovar C.L."/>
            <person name="Lago L.A."/>
            <person name="Lai C.-Y."/>
            <person name="Laidlaw J."/>
            <person name="Lara F."/>
            <person name="Le T.-K."/>
            <person name="Lee S.L."/>
            <person name="Legall F.H."/>
            <person name="Lemon S.J."/>
            <person name="Lewis L.R."/>
            <person name="Li B."/>
            <person name="Liu Y."/>
            <person name="Liu Y.-S."/>
            <person name="Lopez J."/>
            <person name="Lozado R.J."/>
            <person name="Lu J."/>
            <person name="Madu R.C."/>
            <person name="Maheshwari M."/>
            <person name="Maheshwari R."/>
            <person name="Malloy K."/>
            <person name="Martinez E."/>
            <person name="Mathew T."/>
            <person name="Mercado I.C."/>
            <person name="Mercado C."/>
            <person name="Meyer B."/>
            <person name="Montgomery K."/>
            <person name="Morgan M.B."/>
            <person name="Munidasa M."/>
            <person name="Nazareth L.V."/>
            <person name="Nelson J."/>
            <person name="Ng B.M."/>
            <person name="Nguyen N.B."/>
            <person name="Nguyen P.Q."/>
            <person name="Nguyen T."/>
            <person name="Obregon M."/>
            <person name="Okwuonu G.O."/>
            <person name="Onwere C.G."/>
            <person name="Orozco G."/>
            <person name="Parra A."/>
            <person name="Patel S."/>
            <person name="Patil S."/>
            <person name="Perez A."/>
            <person name="Perez Y."/>
            <person name="Pham C."/>
            <person name="Primus E.L."/>
            <person name="Pu L.-L."/>
            <person name="Puazo M."/>
            <person name="Qin X."/>
            <person name="Quiroz J.B."/>
            <person name="Reese J."/>
            <person name="Richards S."/>
            <person name="Rives C.M."/>
            <person name="Robberts R."/>
            <person name="Ruiz S.J."/>
            <person name="Ruiz M.J."/>
            <person name="Santibanez J."/>
            <person name="Schneider B.W."/>
            <person name="Sisson I."/>
            <person name="Smith M."/>
            <person name="Sodergren E."/>
            <person name="Song X.-Z."/>
            <person name="Song B.B."/>
            <person name="Summersgill H."/>
            <person name="Thelus R."/>
            <person name="Thornton R.D."/>
            <person name="Trejos Z.Y."/>
            <person name="Usmani K."/>
            <person name="Vattathil S."/>
            <person name="Villasana D."/>
            <person name="Walker D.L."/>
            <person name="Wang S."/>
            <person name="Wang K."/>
            <person name="White C.S."/>
            <person name="Williams A.C."/>
            <person name="Williamson J."/>
            <person name="Wilson K."/>
            <person name="Woghiren I.O."/>
            <person name="Woodworth J.R."/>
            <person name="Worley K.C."/>
            <person name="Wright R.A."/>
            <person name="Wu W."/>
            <person name="Young L."/>
            <person name="Zhang L."/>
            <person name="Zhang J."/>
            <person name="Zhu Y."/>
            <person name="Muzny D.M."/>
            <person name="Weinstock G."/>
            <person name="Gibbs R.A."/>
        </authorList>
    </citation>
    <scope>NUCLEOTIDE SEQUENCE [LARGE SCALE GENOMIC DNA]</scope>
    <source>
        <strain evidence="11">LSR1</strain>
    </source>
</reference>
<keyword evidence="6" id="KW-0865">Zymogen</keyword>
<evidence type="ECO:0000256" key="7">
    <source>
        <dbReference type="ARBA" id="ARBA00023157"/>
    </source>
</evidence>
<keyword evidence="3 8" id="KW-0732">Signal</keyword>
<evidence type="ECO:0000256" key="6">
    <source>
        <dbReference type="ARBA" id="ARBA00023145"/>
    </source>
</evidence>
<dbReference type="InterPro" id="IPR038765">
    <property type="entry name" value="Papain-like_cys_pep_sf"/>
</dbReference>
<dbReference type="InterPro" id="IPR012599">
    <property type="entry name" value="Propeptide_C1A"/>
</dbReference>
<keyword evidence="7" id="KW-1015">Disulfide bond</keyword>
<dbReference type="EnsemblMetazoa" id="NM_001126140.2">
    <property type="protein sequence ID" value="NP_001119612.2"/>
    <property type="gene ID" value="GeneID_100144780"/>
</dbReference>
<name>A0A8R1XG91_ACYPI</name>
<dbReference type="PANTHER" id="PTHR12411">
    <property type="entry name" value="CYSTEINE PROTEASE FAMILY C1-RELATED"/>
    <property type="match status" value="1"/>
</dbReference>
<dbReference type="OMA" id="YFDEAGC"/>
<dbReference type="FunFam" id="3.90.70.10:FF:000031">
    <property type="entry name" value="Cathepsin B"/>
    <property type="match status" value="1"/>
</dbReference>
<evidence type="ECO:0000256" key="8">
    <source>
        <dbReference type="SAM" id="SignalP"/>
    </source>
</evidence>